<accession>A0A8S5V302</accession>
<organism evidence="2">
    <name type="scientific">Siphoviridae sp. ct6YY1</name>
    <dbReference type="NCBI Taxonomy" id="2825343"/>
    <lineage>
        <taxon>Viruses</taxon>
        <taxon>Duplodnaviria</taxon>
        <taxon>Heunggongvirae</taxon>
        <taxon>Uroviricota</taxon>
        <taxon>Caudoviricetes</taxon>
    </lineage>
</organism>
<protein>
    <recommendedName>
        <fullName evidence="3">Scaffolding protein</fullName>
    </recommendedName>
</protein>
<feature type="compositionally biased region" description="Basic and acidic residues" evidence="1">
    <location>
        <begin position="43"/>
        <end position="74"/>
    </location>
</feature>
<dbReference type="EMBL" id="BK016186">
    <property type="protein sequence ID" value="DAG01105.1"/>
    <property type="molecule type" value="Genomic_DNA"/>
</dbReference>
<feature type="compositionally biased region" description="Acidic residues" evidence="1">
    <location>
        <begin position="75"/>
        <end position="89"/>
    </location>
</feature>
<feature type="compositionally biased region" description="Basic and acidic residues" evidence="1">
    <location>
        <begin position="24"/>
        <end position="33"/>
    </location>
</feature>
<feature type="region of interest" description="Disordered" evidence="1">
    <location>
        <begin position="161"/>
        <end position="198"/>
    </location>
</feature>
<name>A0A8S5V302_9CAUD</name>
<evidence type="ECO:0000313" key="2">
    <source>
        <dbReference type="EMBL" id="DAG01105.1"/>
    </source>
</evidence>
<sequence>MAEDTTNTDVTEQDTPQTSEDTERDTPTPRDVAEQTAPGGDTATREETPNSDQRDDTPAREGDAGQSEEDHTPDGDDTSDDTTDEEVERLEEKARRTIRKKNRENENLRGRLKAAEARADRMEIAINTGLPADAIKFLTGDTREEMEKAAEELLVMLGYQGRVTPPGVPQEQGGNPRRGGTPEQETDLNKIGARMYRR</sequence>
<evidence type="ECO:0000256" key="1">
    <source>
        <dbReference type="SAM" id="MobiDB-lite"/>
    </source>
</evidence>
<feature type="compositionally biased region" description="Polar residues" evidence="1">
    <location>
        <begin position="1"/>
        <end position="19"/>
    </location>
</feature>
<reference evidence="2" key="1">
    <citation type="journal article" date="2021" name="Proc. Natl. Acad. Sci. U.S.A.">
        <title>A Catalog of Tens of Thousands of Viruses from Human Metagenomes Reveals Hidden Associations with Chronic Diseases.</title>
        <authorList>
            <person name="Tisza M.J."/>
            <person name="Buck C.B."/>
        </authorList>
    </citation>
    <scope>NUCLEOTIDE SEQUENCE</scope>
    <source>
        <strain evidence="2">Ct6YY1</strain>
    </source>
</reference>
<evidence type="ECO:0008006" key="3">
    <source>
        <dbReference type="Google" id="ProtNLM"/>
    </source>
</evidence>
<feature type="region of interest" description="Disordered" evidence="1">
    <location>
        <begin position="1"/>
        <end position="109"/>
    </location>
</feature>
<proteinExistence type="predicted"/>